<reference evidence="1 2" key="1">
    <citation type="submission" date="2019-07" db="EMBL/GenBank/DDBJ databases">
        <title>Whole genome shotgun sequence of Pseudonocardia sulfidoxydans NBRC 16205.</title>
        <authorList>
            <person name="Hosoyama A."/>
            <person name="Uohara A."/>
            <person name="Ohji S."/>
            <person name="Ichikawa N."/>
        </authorList>
    </citation>
    <scope>NUCLEOTIDE SEQUENCE [LARGE SCALE GENOMIC DNA]</scope>
    <source>
        <strain evidence="1 2">NBRC 16205</strain>
    </source>
</reference>
<dbReference type="OrthoDB" id="3576430at2"/>
<protein>
    <submittedName>
        <fullName evidence="1">Uncharacterized protein</fullName>
    </submittedName>
</protein>
<keyword evidence="2" id="KW-1185">Reference proteome</keyword>
<dbReference type="RefSeq" id="WP_147112488.1">
    <property type="nucleotide sequence ID" value="NZ_BJVJ01000062.1"/>
</dbReference>
<evidence type="ECO:0000313" key="1">
    <source>
        <dbReference type="EMBL" id="GEL25740.1"/>
    </source>
</evidence>
<dbReference type="AlphaFoldDB" id="A0A511DLP1"/>
<name>A0A511DLP1_9PSEU</name>
<gene>
    <name evidence="1" type="ORF">PSU4_46940</name>
</gene>
<accession>A0A511DLP1</accession>
<sequence length="75" mass="8047">MADQNGVPSLEGVPLVLSPGTILDVGDACDQGFTVDMRRGRYDVGEWIACPDCGQEHQIVAVTPIDIVHNIRVVS</sequence>
<dbReference type="Gene3D" id="2.20.28.160">
    <property type="match status" value="1"/>
</dbReference>
<evidence type="ECO:0000313" key="2">
    <source>
        <dbReference type="Proteomes" id="UP000321685"/>
    </source>
</evidence>
<organism evidence="1 2">
    <name type="scientific">Pseudonocardia sulfidoxydans NBRC 16205</name>
    <dbReference type="NCBI Taxonomy" id="1223511"/>
    <lineage>
        <taxon>Bacteria</taxon>
        <taxon>Bacillati</taxon>
        <taxon>Actinomycetota</taxon>
        <taxon>Actinomycetes</taxon>
        <taxon>Pseudonocardiales</taxon>
        <taxon>Pseudonocardiaceae</taxon>
        <taxon>Pseudonocardia</taxon>
    </lineage>
</organism>
<proteinExistence type="predicted"/>
<dbReference type="Proteomes" id="UP000321685">
    <property type="component" value="Unassembled WGS sequence"/>
</dbReference>
<comment type="caution">
    <text evidence="1">The sequence shown here is derived from an EMBL/GenBank/DDBJ whole genome shotgun (WGS) entry which is preliminary data.</text>
</comment>
<dbReference type="EMBL" id="BJVJ01000062">
    <property type="protein sequence ID" value="GEL25740.1"/>
    <property type="molecule type" value="Genomic_DNA"/>
</dbReference>